<name>A0AAW1RZ22_9CHLO</name>
<gene>
    <name evidence="2" type="ORF">WJX81_006369</name>
</gene>
<evidence type="ECO:0000313" key="3">
    <source>
        <dbReference type="Proteomes" id="UP001445335"/>
    </source>
</evidence>
<keyword evidence="3" id="KW-1185">Reference proteome</keyword>
<feature type="transmembrane region" description="Helical" evidence="1">
    <location>
        <begin position="88"/>
        <end position="106"/>
    </location>
</feature>
<evidence type="ECO:0000313" key="2">
    <source>
        <dbReference type="EMBL" id="KAK9838346.1"/>
    </source>
</evidence>
<organism evidence="2 3">
    <name type="scientific">Elliptochloris bilobata</name>
    <dbReference type="NCBI Taxonomy" id="381761"/>
    <lineage>
        <taxon>Eukaryota</taxon>
        <taxon>Viridiplantae</taxon>
        <taxon>Chlorophyta</taxon>
        <taxon>core chlorophytes</taxon>
        <taxon>Trebouxiophyceae</taxon>
        <taxon>Trebouxiophyceae incertae sedis</taxon>
        <taxon>Elliptochloris clade</taxon>
        <taxon>Elliptochloris</taxon>
    </lineage>
</organism>
<keyword evidence="1" id="KW-0812">Transmembrane</keyword>
<dbReference type="EMBL" id="JALJOU010000019">
    <property type="protein sequence ID" value="KAK9838346.1"/>
    <property type="molecule type" value="Genomic_DNA"/>
</dbReference>
<dbReference type="Proteomes" id="UP001445335">
    <property type="component" value="Unassembled WGS sequence"/>
</dbReference>
<feature type="transmembrane region" description="Helical" evidence="1">
    <location>
        <begin position="58"/>
        <end position="82"/>
    </location>
</feature>
<evidence type="ECO:0000256" key="1">
    <source>
        <dbReference type="SAM" id="Phobius"/>
    </source>
</evidence>
<keyword evidence="1" id="KW-1133">Transmembrane helix</keyword>
<keyword evidence="1" id="KW-0472">Membrane</keyword>
<sequence>MDRAAVEPYVHAAVRWLSSRGRDLSTGYTAVARITSGRGWPAPGERGRKNAYIVVETVLASILVVLLLTIVLGLPIGAVYLFLKAVSYFVGSFLSLPAVSNVLSALQRKAGL</sequence>
<accession>A0AAW1RZ22</accession>
<dbReference type="AlphaFoldDB" id="A0AAW1RZ22"/>
<comment type="caution">
    <text evidence="2">The sequence shown here is derived from an EMBL/GenBank/DDBJ whole genome shotgun (WGS) entry which is preliminary data.</text>
</comment>
<reference evidence="2 3" key="1">
    <citation type="journal article" date="2024" name="Nat. Commun.">
        <title>Phylogenomics reveals the evolutionary origins of lichenization in chlorophyte algae.</title>
        <authorList>
            <person name="Puginier C."/>
            <person name="Libourel C."/>
            <person name="Otte J."/>
            <person name="Skaloud P."/>
            <person name="Haon M."/>
            <person name="Grisel S."/>
            <person name="Petersen M."/>
            <person name="Berrin J.G."/>
            <person name="Delaux P.M."/>
            <person name="Dal Grande F."/>
            <person name="Keller J."/>
        </authorList>
    </citation>
    <scope>NUCLEOTIDE SEQUENCE [LARGE SCALE GENOMIC DNA]</scope>
    <source>
        <strain evidence="2 3">SAG 245.80</strain>
    </source>
</reference>
<protein>
    <submittedName>
        <fullName evidence="2">Uncharacterized protein</fullName>
    </submittedName>
</protein>
<proteinExistence type="predicted"/>